<sequence length="114" mass="12800">MLPLLKQQELMNELYGAVISSVDGDFDRVECEFLYEEVDDGGYSVGTSFHYELDGQIFHRPLSGESLGEISAIIPELHQLMKEAGMGDWYKCTMSFLKGGSVSLKYQHKEADKA</sequence>
<proteinExistence type="predicted"/>
<comment type="caution">
    <text evidence="1">The sequence shown here is derived from an EMBL/GenBank/DDBJ whole genome shotgun (WGS) entry which is preliminary data.</text>
</comment>
<evidence type="ECO:0008006" key="3">
    <source>
        <dbReference type="Google" id="ProtNLM"/>
    </source>
</evidence>
<evidence type="ECO:0000313" key="2">
    <source>
        <dbReference type="Proteomes" id="UP000765338"/>
    </source>
</evidence>
<dbReference type="Proteomes" id="UP000765338">
    <property type="component" value="Unassembled WGS sequence"/>
</dbReference>
<evidence type="ECO:0000313" key="1">
    <source>
        <dbReference type="EMBL" id="MBA5728129.1"/>
    </source>
</evidence>
<gene>
    <name evidence="1" type="ORF">CPA56_09130</name>
</gene>
<reference evidence="1 2" key="1">
    <citation type="submission" date="2017-10" db="EMBL/GenBank/DDBJ databases">
        <authorList>
            <person name="Jakob F."/>
        </authorList>
    </citation>
    <scope>NUCLEOTIDE SEQUENCE [LARGE SCALE GENOMIC DNA]</scope>
    <source>
        <strain evidence="1 2">TMW 2.1889</strain>
    </source>
</reference>
<dbReference type="EMBL" id="PDLY01000007">
    <property type="protein sequence ID" value="MBA5728129.1"/>
    <property type="molecule type" value="Genomic_DNA"/>
</dbReference>
<dbReference type="InterPro" id="IPR006728">
    <property type="entry name" value="YezG-like"/>
</dbReference>
<protein>
    <recommendedName>
        <fullName evidence="3">DUF600 family protein</fullName>
    </recommendedName>
</protein>
<name>A0ABR5ZUZ2_9PROT</name>
<dbReference type="InterPro" id="IPR036170">
    <property type="entry name" value="YezG-like_sf"/>
</dbReference>
<keyword evidence="2" id="KW-1185">Reference proteome</keyword>
<organism evidence="1 2">
    <name type="scientific">Bombella mellum</name>
    <dbReference type="NCBI Taxonomy" id="2039288"/>
    <lineage>
        <taxon>Bacteria</taxon>
        <taxon>Pseudomonadati</taxon>
        <taxon>Pseudomonadota</taxon>
        <taxon>Alphaproteobacteria</taxon>
        <taxon>Acetobacterales</taxon>
        <taxon>Acetobacteraceae</taxon>
        <taxon>Bombella</taxon>
    </lineage>
</organism>
<dbReference type="SUPFAM" id="SSF160424">
    <property type="entry name" value="BH3703-like"/>
    <property type="match status" value="1"/>
</dbReference>
<accession>A0ABR5ZUZ2</accession>
<dbReference type="Pfam" id="PF04634">
    <property type="entry name" value="YezG-like"/>
    <property type="match status" value="1"/>
</dbReference>